<protein>
    <recommendedName>
        <fullName evidence="7 8">Acyl carrier protein</fullName>
        <shortName evidence="7">ACP</shortName>
    </recommendedName>
</protein>
<evidence type="ECO:0000256" key="6">
    <source>
        <dbReference type="ARBA" id="ARBA00023160"/>
    </source>
</evidence>
<keyword evidence="4 7" id="KW-0276">Fatty acid metabolism</keyword>
<sequence length="77" mass="8565">MTVETKVKKVIAEKIPDIDIEDVVPEASLIEDLGADSLTIVELVMSMEEIFEIEIDDDDAEKLLTVQDAIDFIKAKS</sequence>
<dbReference type="Proteomes" id="UP000199608">
    <property type="component" value="Unassembled WGS sequence"/>
</dbReference>
<dbReference type="InterPro" id="IPR006162">
    <property type="entry name" value="Ppantetheine_attach_site"/>
</dbReference>
<dbReference type="RefSeq" id="WP_014958721.1">
    <property type="nucleotide sequence ID" value="NZ_FNLL01000006.1"/>
</dbReference>
<comment type="subcellular location">
    <subcellularLocation>
        <location evidence="7">Cytoplasm</location>
    </subcellularLocation>
</comment>
<keyword evidence="7" id="KW-0963">Cytoplasm</keyword>
<dbReference type="PROSITE" id="PS00012">
    <property type="entry name" value="PHOSPHOPANTETHEINE"/>
    <property type="match status" value="1"/>
</dbReference>
<gene>
    <name evidence="7" type="primary">acpP</name>
    <name evidence="11" type="ORF">SAMN04487931_106240</name>
</gene>
<dbReference type="GO" id="GO:0036104">
    <property type="term" value="P:Kdo2-lipid A biosynthetic process"/>
    <property type="evidence" value="ECO:0007669"/>
    <property type="project" value="UniProtKB-UniPathway"/>
</dbReference>
<evidence type="ECO:0000256" key="8">
    <source>
        <dbReference type="NCBIfam" id="TIGR00517"/>
    </source>
</evidence>
<dbReference type="NCBIfam" id="NF002148">
    <property type="entry name" value="PRK00982.1-2"/>
    <property type="match status" value="1"/>
</dbReference>
<dbReference type="InterPro" id="IPR003231">
    <property type="entry name" value="ACP"/>
</dbReference>
<reference evidence="12" key="1">
    <citation type="submission" date="2016-10" db="EMBL/GenBank/DDBJ databases">
        <authorList>
            <person name="Varghese N."/>
            <person name="Submissions S."/>
        </authorList>
    </citation>
    <scope>NUCLEOTIDE SEQUENCE [LARGE SCALE GENOMIC DNA]</scope>
    <source>
        <strain evidence="12">DSM 3384</strain>
    </source>
</reference>
<dbReference type="HAMAP" id="MF_01217">
    <property type="entry name" value="Acyl_carrier"/>
    <property type="match status" value="1"/>
</dbReference>
<dbReference type="GO" id="GO:0000036">
    <property type="term" value="F:acyl carrier activity"/>
    <property type="evidence" value="ECO:0007669"/>
    <property type="project" value="UniProtKB-UniRule"/>
</dbReference>
<dbReference type="GO" id="GO:0000035">
    <property type="term" value="F:acyl binding"/>
    <property type="evidence" value="ECO:0007669"/>
    <property type="project" value="TreeGrafter"/>
</dbReference>
<dbReference type="InterPro" id="IPR036736">
    <property type="entry name" value="ACP-like_sf"/>
</dbReference>
<dbReference type="PANTHER" id="PTHR20863:SF76">
    <property type="entry name" value="CARRIER DOMAIN-CONTAINING PROTEIN"/>
    <property type="match status" value="1"/>
</dbReference>
<keyword evidence="1 7" id="KW-0596">Phosphopantetheine</keyword>
<feature type="modified residue" description="O-(pantetheine 4'-phosphoryl)serine" evidence="7">
    <location>
        <position position="37"/>
    </location>
</feature>
<evidence type="ECO:0000313" key="11">
    <source>
        <dbReference type="EMBL" id="SDU31118.1"/>
    </source>
</evidence>
<keyword evidence="5 7" id="KW-0443">Lipid metabolism</keyword>
<dbReference type="SUPFAM" id="SSF47336">
    <property type="entry name" value="ACP-like"/>
    <property type="match status" value="1"/>
</dbReference>
<dbReference type="UniPathway" id="UPA00094"/>
<accession>A0A1H2HHT6</accession>
<dbReference type="Pfam" id="PF00550">
    <property type="entry name" value="PP-binding"/>
    <property type="match status" value="1"/>
</dbReference>
<dbReference type="GO" id="GO:0009245">
    <property type="term" value="P:lipid A biosynthetic process"/>
    <property type="evidence" value="ECO:0007669"/>
    <property type="project" value="TreeGrafter"/>
</dbReference>
<evidence type="ECO:0000313" key="12">
    <source>
        <dbReference type="Proteomes" id="UP000199608"/>
    </source>
</evidence>
<dbReference type="GO" id="GO:0016020">
    <property type="term" value="C:membrane"/>
    <property type="evidence" value="ECO:0007669"/>
    <property type="project" value="GOC"/>
</dbReference>
<comment type="pathway">
    <text evidence="7 9">Lipid metabolism; fatty acid biosynthesis.</text>
</comment>
<dbReference type="Gene3D" id="1.10.1200.10">
    <property type="entry name" value="ACP-like"/>
    <property type="match status" value="1"/>
</dbReference>
<comment type="function">
    <text evidence="7 9">Carrier of the growing fatty acid chain in fatty acid biosynthesis.</text>
</comment>
<evidence type="ECO:0000256" key="1">
    <source>
        <dbReference type="ARBA" id="ARBA00022450"/>
    </source>
</evidence>
<evidence type="ECO:0000256" key="7">
    <source>
        <dbReference type="HAMAP-Rule" id="MF_01217"/>
    </source>
</evidence>
<evidence type="ECO:0000256" key="9">
    <source>
        <dbReference type="RuleBase" id="RU003545"/>
    </source>
</evidence>
<dbReference type="EMBL" id="FNLL01000006">
    <property type="protein sequence ID" value="SDU31118.1"/>
    <property type="molecule type" value="Genomic_DNA"/>
</dbReference>
<dbReference type="UniPathway" id="UPA00360"/>
<name>A0A1H2HHT6_9BACT</name>
<evidence type="ECO:0000259" key="10">
    <source>
        <dbReference type="PROSITE" id="PS50075"/>
    </source>
</evidence>
<organism evidence="11 12">
    <name type="scientific">Desulfobacula phenolica</name>
    <dbReference type="NCBI Taxonomy" id="90732"/>
    <lineage>
        <taxon>Bacteria</taxon>
        <taxon>Pseudomonadati</taxon>
        <taxon>Thermodesulfobacteriota</taxon>
        <taxon>Desulfobacteria</taxon>
        <taxon>Desulfobacterales</taxon>
        <taxon>Desulfobacteraceae</taxon>
        <taxon>Desulfobacula</taxon>
    </lineage>
</organism>
<keyword evidence="3 7" id="KW-0597">Phosphoprotein</keyword>
<comment type="PTM">
    <text evidence="7">4'-phosphopantetheine is transferred from CoA to a specific serine of apo-ACP by AcpS. This modification is essential for activity because fatty acids are bound in thioester linkage to the sulfhydryl of the prosthetic group.</text>
</comment>
<evidence type="ECO:0000256" key="4">
    <source>
        <dbReference type="ARBA" id="ARBA00022832"/>
    </source>
</evidence>
<dbReference type="NCBIfam" id="NF002150">
    <property type="entry name" value="PRK00982.1-4"/>
    <property type="match status" value="1"/>
</dbReference>
<keyword evidence="6 7" id="KW-0275">Fatty acid biosynthesis</keyword>
<keyword evidence="12" id="KW-1185">Reference proteome</keyword>
<dbReference type="PANTHER" id="PTHR20863">
    <property type="entry name" value="ACYL CARRIER PROTEIN"/>
    <property type="match status" value="1"/>
</dbReference>
<evidence type="ECO:0000256" key="3">
    <source>
        <dbReference type="ARBA" id="ARBA00022553"/>
    </source>
</evidence>
<keyword evidence="2 7" id="KW-0444">Lipid biosynthesis</keyword>
<dbReference type="InterPro" id="IPR009081">
    <property type="entry name" value="PP-bd_ACP"/>
</dbReference>
<dbReference type="PROSITE" id="PS50075">
    <property type="entry name" value="CARRIER"/>
    <property type="match status" value="1"/>
</dbReference>
<evidence type="ECO:0000256" key="2">
    <source>
        <dbReference type="ARBA" id="ARBA00022516"/>
    </source>
</evidence>
<dbReference type="AlphaFoldDB" id="A0A1H2HHT6"/>
<feature type="domain" description="Carrier" evidence="10">
    <location>
        <begin position="1"/>
        <end position="77"/>
    </location>
</feature>
<comment type="PTM">
    <text evidence="9">4'-phosphopantetheine is transferred from CoA to a specific serine of apo-ACP by acpS.</text>
</comment>
<dbReference type="NCBIfam" id="TIGR00517">
    <property type="entry name" value="acyl_carrier"/>
    <property type="match status" value="1"/>
</dbReference>
<proteinExistence type="inferred from homology"/>
<comment type="similarity">
    <text evidence="7">Belongs to the acyl carrier protein (ACP) family.</text>
</comment>
<dbReference type="GO" id="GO:0005829">
    <property type="term" value="C:cytosol"/>
    <property type="evidence" value="ECO:0007669"/>
    <property type="project" value="TreeGrafter"/>
</dbReference>
<evidence type="ECO:0000256" key="5">
    <source>
        <dbReference type="ARBA" id="ARBA00023098"/>
    </source>
</evidence>